<dbReference type="GO" id="GO:0016491">
    <property type="term" value="F:oxidoreductase activity"/>
    <property type="evidence" value="ECO:0007669"/>
    <property type="project" value="InterPro"/>
</dbReference>
<evidence type="ECO:0000313" key="3">
    <source>
        <dbReference type="Proteomes" id="UP000051439"/>
    </source>
</evidence>
<dbReference type="Pfam" id="PF00881">
    <property type="entry name" value="Nitroreductase"/>
    <property type="match status" value="1"/>
</dbReference>
<dbReference type="Gene3D" id="3.40.109.10">
    <property type="entry name" value="NADH Oxidase"/>
    <property type="match status" value="1"/>
</dbReference>
<protein>
    <submittedName>
        <fullName evidence="2">Nitroreductase</fullName>
    </submittedName>
</protein>
<gene>
    <name evidence="2" type="ORF">FC98_GL001667</name>
</gene>
<dbReference type="SUPFAM" id="SSF55469">
    <property type="entry name" value="FMN-dependent nitroreductase-like"/>
    <property type="match status" value="1"/>
</dbReference>
<dbReference type="PATRIC" id="fig|1423766.4.peg.1724"/>
<organism evidence="2 3">
    <name type="scientific">Lentilactobacillus kisonensis DSM 19906 = JCM 15041</name>
    <dbReference type="NCBI Taxonomy" id="1423766"/>
    <lineage>
        <taxon>Bacteria</taxon>
        <taxon>Bacillati</taxon>
        <taxon>Bacillota</taxon>
        <taxon>Bacilli</taxon>
        <taxon>Lactobacillales</taxon>
        <taxon>Lactobacillaceae</taxon>
        <taxon>Lentilactobacillus</taxon>
    </lineage>
</organism>
<proteinExistence type="predicted"/>
<dbReference type="InterPro" id="IPR029479">
    <property type="entry name" value="Nitroreductase"/>
</dbReference>
<keyword evidence="3" id="KW-1185">Reference proteome</keyword>
<accession>A0A0R1NS22</accession>
<dbReference type="AlphaFoldDB" id="A0A0R1NS22"/>
<feature type="domain" description="Nitroreductase" evidence="1">
    <location>
        <begin position="69"/>
        <end position="116"/>
    </location>
</feature>
<dbReference type="Proteomes" id="UP000051439">
    <property type="component" value="Unassembled WGS sequence"/>
</dbReference>
<name>A0A0R1NS22_9LACO</name>
<reference evidence="2 3" key="1">
    <citation type="journal article" date="2015" name="Genome Announc.">
        <title>Expanding the biotechnology potential of lactobacilli through comparative genomics of 213 strains and associated genera.</title>
        <authorList>
            <person name="Sun Z."/>
            <person name="Harris H.M."/>
            <person name="McCann A."/>
            <person name="Guo C."/>
            <person name="Argimon S."/>
            <person name="Zhang W."/>
            <person name="Yang X."/>
            <person name="Jeffery I.B."/>
            <person name="Cooney J.C."/>
            <person name="Kagawa T.F."/>
            <person name="Liu W."/>
            <person name="Song Y."/>
            <person name="Salvetti E."/>
            <person name="Wrobel A."/>
            <person name="Rasinkangas P."/>
            <person name="Parkhill J."/>
            <person name="Rea M.C."/>
            <person name="O'Sullivan O."/>
            <person name="Ritari J."/>
            <person name="Douillard F.P."/>
            <person name="Paul Ross R."/>
            <person name="Yang R."/>
            <person name="Briner A.E."/>
            <person name="Felis G.E."/>
            <person name="de Vos W.M."/>
            <person name="Barrangou R."/>
            <person name="Klaenhammer T.R."/>
            <person name="Caufield P.W."/>
            <person name="Cui Y."/>
            <person name="Zhang H."/>
            <person name="O'Toole P.W."/>
        </authorList>
    </citation>
    <scope>NUCLEOTIDE SEQUENCE [LARGE SCALE GENOMIC DNA]</scope>
    <source>
        <strain evidence="2 3">DSM 19906</strain>
    </source>
</reference>
<sequence length="164" mass="17563">MLRSLLLGGLLIMETQKMISSRKAIREYSGQITDYQLHEILTAANASPVAMGQYDNYRLTVIQDPATLAKMSGVYDAPTVIVVSTNNAGAPEEVSAGAIVHNMELAAEDQGLGANYNMGGLSSIPADVIPSGFTPVFGLTVGQTTEKFAPREVPMDRIKTNFVK</sequence>
<evidence type="ECO:0000313" key="2">
    <source>
        <dbReference type="EMBL" id="KRL22913.1"/>
    </source>
</evidence>
<dbReference type="EMBL" id="AZEB01000003">
    <property type="protein sequence ID" value="KRL22913.1"/>
    <property type="molecule type" value="Genomic_DNA"/>
</dbReference>
<dbReference type="InterPro" id="IPR000415">
    <property type="entry name" value="Nitroreductase-like"/>
</dbReference>
<comment type="caution">
    <text evidence="2">The sequence shown here is derived from an EMBL/GenBank/DDBJ whole genome shotgun (WGS) entry which is preliminary data.</text>
</comment>
<evidence type="ECO:0000259" key="1">
    <source>
        <dbReference type="Pfam" id="PF00881"/>
    </source>
</evidence>
<dbReference type="CDD" id="cd02062">
    <property type="entry name" value="Nitro_FMN_reductase"/>
    <property type="match status" value="1"/>
</dbReference>